<dbReference type="SUPFAM" id="SSF53822">
    <property type="entry name" value="Periplasmic binding protein-like I"/>
    <property type="match status" value="1"/>
</dbReference>
<dbReference type="InterPro" id="IPR050957">
    <property type="entry name" value="BMP_lipoprotein"/>
</dbReference>
<accession>A0A1M7IHL8</accession>
<name>A0A1M7IHL8_9FIRM</name>
<keyword evidence="10" id="KW-1185">Reference proteome</keyword>
<dbReference type="OrthoDB" id="9769871at2"/>
<evidence type="ECO:0000313" key="9">
    <source>
        <dbReference type="EMBL" id="SHM40274.1"/>
    </source>
</evidence>
<evidence type="ECO:0000256" key="5">
    <source>
        <dbReference type="ARBA" id="ARBA00023136"/>
    </source>
</evidence>
<dbReference type="Proteomes" id="UP000184038">
    <property type="component" value="Unassembled WGS sequence"/>
</dbReference>
<keyword evidence="4 7" id="KW-0732">Signal</keyword>
<dbReference type="AlphaFoldDB" id="A0A1M7IHL8"/>
<dbReference type="EMBL" id="FRCP01000009">
    <property type="protein sequence ID" value="SHM40274.1"/>
    <property type="molecule type" value="Genomic_DNA"/>
</dbReference>
<evidence type="ECO:0000256" key="4">
    <source>
        <dbReference type="ARBA" id="ARBA00022729"/>
    </source>
</evidence>
<dbReference type="Pfam" id="PF02608">
    <property type="entry name" value="Bmp"/>
    <property type="match status" value="1"/>
</dbReference>
<feature type="signal peptide" evidence="7">
    <location>
        <begin position="1"/>
        <end position="22"/>
    </location>
</feature>
<sequence>MKKLVSLLLVCVMALGMLTACSSKKTGDDSYTAALLIPFQGDQSFYDLAVEGMKLVEEQVDGVKTKVIEIGNDESKWESYFIDAAEAGYDVILSCNWQITPYMNKVAEEYPEQKFINFDIEEGSGLENVYSMFYSTNEIGYLTGVVAAAATTSDMALADENNKIGFIGGMDIPGINDFMVGYIEGAKSVNPDIKVVVSYVGDFADVATAKEIALNQYKSGVDVIFACAGNAGNGVIDAANELSKYAIGVDSDQAMLYAETDRAKAEKIITSGYKTIDQTILKSVKAAKEGTLAWGTHEQFGIKEDGVGIAKNEFYLAAVTYEVNEIVEKAEATLKAGEVTVSTAFNMKDKDIVKLRESVQP</sequence>
<dbReference type="RefSeq" id="WP_073286492.1">
    <property type="nucleotide sequence ID" value="NZ_FRCP01000009.1"/>
</dbReference>
<dbReference type="STRING" id="1120996.SAMN02746066_01871"/>
<comment type="similarity">
    <text evidence="2">Belongs to the BMP lipoprotein family.</text>
</comment>
<evidence type="ECO:0000256" key="3">
    <source>
        <dbReference type="ARBA" id="ARBA00022475"/>
    </source>
</evidence>
<keyword evidence="3" id="KW-1003">Cell membrane</keyword>
<proteinExistence type="inferred from homology"/>
<feature type="domain" description="ABC transporter substrate-binding protein PnrA-like" evidence="8">
    <location>
        <begin position="41"/>
        <end position="326"/>
    </location>
</feature>
<comment type="subcellular location">
    <subcellularLocation>
        <location evidence="1">Cell membrane</location>
        <topology evidence="1">Lipid-anchor</topology>
    </subcellularLocation>
</comment>
<protein>
    <submittedName>
        <fullName evidence="9">Basic membrane protein A</fullName>
    </submittedName>
</protein>
<evidence type="ECO:0000313" key="10">
    <source>
        <dbReference type="Proteomes" id="UP000184038"/>
    </source>
</evidence>
<evidence type="ECO:0000256" key="1">
    <source>
        <dbReference type="ARBA" id="ARBA00004193"/>
    </source>
</evidence>
<gene>
    <name evidence="9" type="ORF">SAMN02746066_01871</name>
</gene>
<dbReference type="InterPro" id="IPR028082">
    <property type="entry name" value="Peripla_BP_I"/>
</dbReference>
<keyword evidence="6" id="KW-0449">Lipoprotein</keyword>
<evidence type="ECO:0000256" key="2">
    <source>
        <dbReference type="ARBA" id="ARBA00008610"/>
    </source>
</evidence>
<keyword evidence="5" id="KW-0472">Membrane</keyword>
<dbReference type="Gene3D" id="3.40.50.2300">
    <property type="match status" value="2"/>
</dbReference>
<dbReference type="PROSITE" id="PS51257">
    <property type="entry name" value="PROKAR_LIPOPROTEIN"/>
    <property type="match status" value="1"/>
</dbReference>
<evidence type="ECO:0000259" key="8">
    <source>
        <dbReference type="Pfam" id="PF02608"/>
    </source>
</evidence>
<organism evidence="9 10">
    <name type="scientific">Anaerosporobacter mobilis DSM 15930</name>
    <dbReference type="NCBI Taxonomy" id="1120996"/>
    <lineage>
        <taxon>Bacteria</taxon>
        <taxon>Bacillati</taxon>
        <taxon>Bacillota</taxon>
        <taxon>Clostridia</taxon>
        <taxon>Lachnospirales</taxon>
        <taxon>Lachnospiraceae</taxon>
        <taxon>Anaerosporobacter</taxon>
    </lineage>
</organism>
<feature type="chain" id="PRO_5012929435" evidence="7">
    <location>
        <begin position="23"/>
        <end position="361"/>
    </location>
</feature>
<dbReference type="CDD" id="cd19964">
    <property type="entry name" value="PBP1_BMP-like"/>
    <property type="match status" value="1"/>
</dbReference>
<evidence type="ECO:0000256" key="6">
    <source>
        <dbReference type="ARBA" id="ARBA00023288"/>
    </source>
</evidence>
<dbReference type="GO" id="GO:0005886">
    <property type="term" value="C:plasma membrane"/>
    <property type="evidence" value="ECO:0007669"/>
    <property type="project" value="UniProtKB-SubCell"/>
</dbReference>
<dbReference type="InterPro" id="IPR003760">
    <property type="entry name" value="PnrA-like"/>
</dbReference>
<reference evidence="9 10" key="1">
    <citation type="submission" date="2016-11" db="EMBL/GenBank/DDBJ databases">
        <authorList>
            <person name="Jaros S."/>
            <person name="Januszkiewicz K."/>
            <person name="Wedrychowicz H."/>
        </authorList>
    </citation>
    <scope>NUCLEOTIDE SEQUENCE [LARGE SCALE GENOMIC DNA]</scope>
    <source>
        <strain evidence="9 10">DSM 15930</strain>
    </source>
</reference>
<dbReference type="PANTHER" id="PTHR34296">
    <property type="entry name" value="TRANSCRIPTIONAL ACTIVATOR PROTEIN MED"/>
    <property type="match status" value="1"/>
</dbReference>
<evidence type="ECO:0000256" key="7">
    <source>
        <dbReference type="SAM" id="SignalP"/>
    </source>
</evidence>
<dbReference type="PANTHER" id="PTHR34296:SF2">
    <property type="entry name" value="ABC TRANSPORTER GUANOSINE-BINDING PROTEIN NUPN"/>
    <property type="match status" value="1"/>
</dbReference>